<accession>A0A923T928</accession>
<dbReference type="SUPFAM" id="SSF51445">
    <property type="entry name" value="(Trans)glycosidases"/>
    <property type="match status" value="1"/>
</dbReference>
<dbReference type="RefSeq" id="WP_187467189.1">
    <property type="nucleotide sequence ID" value="NZ_JACSIT010000118.1"/>
</dbReference>
<evidence type="ECO:0000256" key="1">
    <source>
        <dbReference type="SAM" id="SignalP"/>
    </source>
</evidence>
<dbReference type="PANTHER" id="PTHR12631">
    <property type="entry name" value="ALPHA-L-IDURONIDASE"/>
    <property type="match status" value="1"/>
</dbReference>
<dbReference type="PANTHER" id="PTHR12631:SF10">
    <property type="entry name" value="BETA-XYLOSIDASE-LIKE PROTEIN-RELATED"/>
    <property type="match status" value="1"/>
</dbReference>
<keyword evidence="3" id="KW-1185">Reference proteome</keyword>
<dbReference type="GO" id="GO:0004553">
    <property type="term" value="F:hydrolase activity, hydrolyzing O-glycosyl compounds"/>
    <property type="evidence" value="ECO:0007669"/>
    <property type="project" value="TreeGrafter"/>
</dbReference>
<dbReference type="InterPro" id="IPR017853">
    <property type="entry name" value="GH"/>
</dbReference>
<dbReference type="AlphaFoldDB" id="A0A923T928"/>
<dbReference type="InterPro" id="IPR051923">
    <property type="entry name" value="Glycosyl_Hydrolase_39"/>
</dbReference>
<reference evidence="2" key="1">
    <citation type="submission" date="2020-08" db="EMBL/GenBank/DDBJ databases">
        <title>Lewinella bacteria from marine environments.</title>
        <authorList>
            <person name="Zhong Y."/>
        </authorList>
    </citation>
    <scope>NUCLEOTIDE SEQUENCE</scope>
    <source>
        <strain evidence="2">KCTC 42187</strain>
    </source>
</reference>
<evidence type="ECO:0000313" key="3">
    <source>
        <dbReference type="Proteomes" id="UP000650081"/>
    </source>
</evidence>
<gene>
    <name evidence="2" type="ORF">H9S92_13255</name>
</gene>
<organism evidence="2 3">
    <name type="scientific">Neolewinella lacunae</name>
    <dbReference type="NCBI Taxonomy" id="1517758"/>
    <lineage>
        <taxon>Bacteria</taxon>
        <taxon>Pseudomonadati</taxon>
        <taxon>Bacteroidota</taxon>
        <taxon>Saprospiria</taxon>
        <taxon>Saprospirales</taxon>
        <taxon>Lewinellaceae</taxon>
        <taxon>Neolewinella</taxon>
    </lineage>
</organism>
<evidence type="ECO:0000313" key="2">
    <source>
        <dbReference type="EMBL" id="MBC6995141.1"/>
    </source>
</evidence>
<dbReference type="EMBL" id="JACSIT010000118">
    <property type="protein sequence ID" value="MBC6995141.1"/>
    <property type="molecule type" value="Genomic_DNA"/>
</dbReference>
<feature type="signal peptide" evidence="1">
    <location>
        <begin position="1"/>
        <end position="23"/>
    </location>
</feature>
<comment type="caution">
    <text evidence="2">The sequence shown here is derived from an EMBL/GenBank/DDBJ whole genome shotgun (WGS) entry which is preliminary data.</text>
</comment>
<protein>
    <submittedName>
        <fullName evidence="2">Uncharacterized protein</fullName>
    </submittedName>
</protein>
<feature type="chain" id="PRO_5037226872" evidence="1">
    <location>
        <begin position="24"/>
        <end position="482"/>
    </location>
</feature>
<keyword evidence="1" id="KW-0732">Signal</keyword>
<name>A0A923T928_9BACT</name>
<proteinExistence type="predicted"/>
<dbReference type="Gene3D" id="3.20.20.80">
    <property type="entry name" value="Glycosidases"/>
    <property type="match status" value="1"/>
</dbReference>
<sequence>MSNRHPYWYPLLILTLLCTCVSAQHNVTPWTEVAIGLPVAGKLKTLTTHEVKGYPWSVGGETMDRDYTIYDNWKAYVEPLGITQVRLQSGWAKTEKKQGQYDFAWLDHHVRDLVKKGVKPWISLSYGNEIYSGGGGIRLGAGLPNSGTAKEGWKRYVRATVARYSDVVDVWEVWNEPNNNWRPDNPGHGNPPEDYAAFLMMTSKIIRELQPKATIIGMASAGIATQWNARVLRYLKANDGLESLDLLCYHPYSLNPDAVDRGVAELRDTLRKYSDRIELYQGENGAPSEFRNTKALSKYNWTELSQAKWFLRRAINDRGQGIGTSIFSIVDLQYPDEINRKGLLLTNDNKEVVRPKHAYSAVQNLVSLFGADVVRRPDFDYKAATYHGVKAYAFDRSNAALVAFWFGDNIPSDYNTTTAVDLTFRKTTFKDPVCVDLRTGQVYEIPASRHRVENQDHVFFGIPVYDSPTVIAERSALPGILK</sequence>
<dbReference type="Proteomes" id="UP000650081">
    <property type="component" value="Unassembled WGS sequence"/>
</dbReference>